<gene>
    <name evidence="1" type="ORF">Ahy_A02g007729</name>
</gene>
<organism evidence="1 2">
    <name type="scientific">Arachis hypogaea</name>
    <name type="common">Peanut</name>
    <dbReference type="NCBI Taxonomy" id="3818"/>
    <lineage>
        <taxon>Eukaryota</taxon>
        <taxon>Viridiplantae</taxon>
        <taxon>Streptophyta</taxon>
        <taxon>Embryophyta</taxon>
        <taxon>Tracheophyta</taxon>
        <taxon>Spermatophyta</taxon>
        <taxon>Magnoliopsida</taxon>
        <taxon>eudicotyledons</taxon>
        <taxon>Gunneridae</taxon>
        <taxon>Pentapetalae</taxon>
        <taxon>rosids</taxon>
        <taxon>fabids</taxon>
        <taxon>Fabales</taxon>
        <taxon>Fabaceae</taxon>
        <taxon>Papilionoideae</taxon>
        <taxon>50 kb inversion clade</taxon>
        <taxon>dalbergioids sensu lato</taxon>
        <taxon>Dalbergieae</taxon>
        <taxon>Pterocarpus clade</taxon>
        <taxon>Arachis</taxon>
    </lineage>
</organism>
<dbReference type="PANTHER" id="PTHR47436:SF1">
    <property type="entry name" value="SET DOMAIN-CONTAINING PROTEIN"/>
    <property type="match status" value="1"/>
</dbReference>
<sequence length="248" mass="28103">MKITFSSTVTSFYKTPYPSLTPLLTDSHRFAPNPSSSAPFAPSPPFPKLHHTPSLIFPFDVDNFRYLLHVIFCCCSLKLVSVVAAASTSSSHRRWFSDRYGKLFVNELPSFFSSLFLSYDSSSVEDYFLYIDDLKNPDKEEAEKITQPNLYALGEDYFVYCQGTAFFPLQSCMNHSCGPHAKAFKRDEIRFNMYVDWRMAMVAWAVKPCHFIGGLIQAKSAKGFSGDYAAFDFELVALPSESFANIRL</sequence>
<dbReference type="Proteomes" id="UP000289738">
    <property type="component" value="Chromosome A02"/>
</dbReference>
<dbReference type="GO" id="GO:0008168">
    <property type="term" value="F:methyltransferase activity"/>
    <property type="evidence" value="ECO:0007669"/>
    <property type="project" value="InterPro"/>
</dbReference>
<reference evidence="1 2" key="1">
    <citation type="submission" date="2019-01" db="EMBL/GenBank/DDBJ databases">
        <title>Sequencing of cultivated peanut Arachis hypogaea provides insights into genome evolution and oil improvement.</title>
        <authorList>
            <person name="Chen X."/>
        </authorList>
    </citation>
    <scope>NUCLEOTIDE SEQUENCE [LARGE SCALE GENOMIC DNA]</scope>
    <source>
        <strain evidence="2">cv. Fuhuasheng</strain>
        <tissue evidence="1">Leaves</tissue>
    </source>
</reference>
<dbReference type="STRING" id="3818.A0A445ED09"/>
<dbReference type="AlphaFoldDB" id="A0A445ED09"/>
<evidence type="ECO:0000313" key="1">
    <source>
        <dbReference type="EMBL" id="RYR73386.1"/>
    </source>
</evidence>
<accession>A0A445ED09</accession>
<protein>
    <recommendedName>
        <fullName evidence="3">SET domain-containing protein</fullName>
    </recommendedName>
</protein>
<proteinExistence type="predicted"/>
<dbReference type="EMBL" id="SDMP01000002">
    <property type="protein sequence ID" value="RYR73386.1"/>
    <property type="molecule type" value="Genomic_DNA"/>
</dbReference>
<keyword evidence="2" id="KW-1185">Reference proteome</keyword>
<dbReference type="PANTHER" id="PTHR47436">
    <property type="entry name" value="HISTONE-LYSINE N-METHYLTRANSFERASE ATXR2"/>
    <property type="match status" value="1"/>
</dbReference>
<evidence type="ECO:0008006" key="3">
    <source>
        <dbReference type="Google" id="ProtNLM"/>
    </source>
</evidence>
<name>A0A445ED09_ARAHY</name>
<comment type="caution">
    <text evidence="1">The sequence shown here is derived from an EMBL/GenBank/DDBJ whole genome shotgun (WGS) entry which is preliminary data.</text>
</comment>
<evidence type="ECO:0000313" key="2">
    <source>
        <dbReference type="Proteomes" id="UP000289738"/>
    </source>
</evidence>
<dbReference type="InterPro" id="IPR044237">
    <property type="entry name" value="ATXR2-like"/>
</dbReference>